<feature type="domain" description="Caspase family p10" evidence="3">
    <location>
        <begin position="164"/>
        <end position="246"/>
    </location>
</feature>
<dbReference type="Gene3D" id="3.40.50.1460">
    <property type="match status" value="1"/>
</dbReference>
<dbReference type="InterPro" id="IPR011600">
    <property type="entry name" value="Pept_C14_caspase"/>
</dbReference>
<dbReference type="EMBL" id="QPMK01000024">
    <property type="protein sequence ID" value="RDD64312.1"/>
    <property type="molecule type" value="Genomic_DNA"/>
</dbReference>
<feature type="signal peptide" evidence="2">
    <location>
        <begin position="1"/>
        <end position="21"/>
    </location>
</feature>
<feature type="domain" description="Caspase family p20" evidence="4">
    <location>
        <begin position="22"/>
        <end position="151"/>
    </location>
</feature>
<evidence type="ECO:0000313" key="5">
    <source>
        <dbReference type="EMBL" id="RDD64312.1"/>
    </source>
</evidence>
<gene>
    <name evidence="5" type="ORF">DU478_20610</name>
</gene>
<name>A0A369THK2_9RHOB</name>
<proteinExistence type="inferred from homology"/>
<dbReference type="SUPFAM" id="SSF52129">
    <property type="entry name" value="Caspase-like"/>
    <property type="match status" value="1"/>
</dbReference>
<dbReference type="AlphaFoldDB" id="A0A369THK2"/>
<dbReference type="InterPro" id="IPR052039">
    <property type="entry name" value="Caspase-related_regulators"/>
</dbReference>
<dbReference type="RefSeq" id="WP_114512755.1">
    <property type="nucleotide sequence ID" value="NZ_QPMK01000024.1"/>
</dbReference>
<dbReference type="InterPro" id="IPR006597">
    <property type="entry name" value="Sel1-like"/>
</dbReference>
<dbReference type="SMART" id="SM00671">
    <property type="entry name" value="SEL1"/>
    <property type="match status" value="5"/>
</dbReference>
<dbReference type="InterPro" id="IPR001309">
    <property type="entry name" value="Pept_C14_p20"/>
</dbReference>
<evidence type="ECO:0000259" key="3">
    <source>
        <dbReference type="PROSITE" id="PS50207"/>
    </source>
</evidence>
<dbReference type="InterPro" id="IPR015917">
    <property type="entry name" value="Pept_C14A"/>
</dbReference>
<sequence length="638" mass="68581">MLLRCLVIVLSVLVLGGQATAEQRVALVIGNSEYQQFDPLENPRNDALDISVALRGLGFDVTLEIDVTTDRMDAVLDRFGAAAETADVVLFFYAGHGFQAAGRNYLVPADAAIRSAEDVTTQTTGLDRVLAAMERSRGVKLVLLDACRDNPFGATLEDAGVGSGLARVGTAADFLFAYATQPDNVAYDGTGRNSFFTEAVLHHIYTPGQDIQQMMIGVRRDVLAATGGKQIPWENSSLTRAFQFDDSPPSISEESMLYQLAVNAGDPQLLTLYVDRYPEGSHIEEAVAFLQTGPETQTRSLGLADDADRLWDLARRSRMRPLLEVFVERYPEDPNVEEARRLLDAIPRPEDALPGAICQRLATHPRDATADNPGVPFDRLAQNALSAIQACSAAAAQSPELPHYVALLARATAASGDLPQAVRLYRDAAGRGDLRAMVSLAQLYETGTGVAPDPAAALQLYRTAAEAGSQDAMINLAISLLEGSGGPQEVEDAVALLKRASVEGSSKATYNLGVLAQDGRIDTPRDALDYFTRAARDGAREGYLAAAILLDEGRGVERDPDRAAVMLLRGAAEDRGDVVRQLTENADQWSRDTIAAVQERLQAAGYYTSTIDGLPGRNFSAALAQWRNGGFVAEVLVN</sequence>
<dbReference type="Pfam" id="PF08238">
    <property type="entry name" value="Sel1"/>
    <property type="match status" value="4"/>
</dbReference>
<keyword evidence="6" id="KW-1185">Reference proteome</keyword>
<dbReference type="PROSITE" id="PS50208">
    <property type="entry name" value="CASPASE_P20"/>
    <property type="match status" value="1"/>
</dbReference>
<dbReference type="GO" id="GO:0006508">
    <property type="term" value="P:proteolysis"/>
    <property type="evidence" value="ECO:0007669"/>
    <property type="project" value="InterPro"/>
</dbReference>
<evidence type="ECO:0000259" key="4">
    <source>
        <dbReference type="PROSITE" id="PS50208"/>
    </source>
</evidence>
<comment type="caution">
    <text evidence="5">The sequence shown here is derived from an EMBL/GenBank/DDBJ whole genome shotgun (WGS) entry which is preliminary data.</text>
</comment>
<dbReference type="PANTHER" id="PTHR22576:SF37">
    <property type="entry name" value="MUCOSA-ASSOCIATED LYMPHOID TISSUE LYMPHOMA TRANSLOCATION PROTEIN 1"/>
    <property type="match status" value="1"/>
</dbReference>
<dbReference type="Proteomes" id="UP000253977">
    <property type="component" value="Unassembled WGS sequence"/>
</dbReference>
<dbReference type="OrthoDB" id="9816009at2"/>
<dbReference type="PROSITE" id="PS50207">
    <property type="entry name" value="CASPASE_P10"/>
    <property type="match status" value="1"/>
</dbReference>
<keyword evidence="2" id="KW-0732">Signal</keyword>
<reference evidence="5 6" key="1">
    <citation type="submission" date="2018-07" db="EMBL/GenBank/DDBJ databases">
        <title>Thalassococcus profundi sp. nov., a marine bacterium isolated from deep seawater of Okinawa Trough.</title>
        <authorList>
            <person name="Yu M."/>
        </authorList>
    </citation>
    <scope>NUCLEOTIDE SEQUENCE [LARGE SCALE GENOMIC DNA]</scope>
    <source>
        <strain evidence="5 6">WRAS1</strain>
    </source>
</reference>
<organism evidence="5 6">
    <name type="scientific">Thalassococcus profundi</name>
    <dbReference type="NCBI Taxonomy" id="2282382"/>
    <lineage>
        <taxon>Bacteria</taxon>
        <taxon>Pseudomonadati</taxon>
        <taxon>Pseudomonadota</taxon>
        <taxon>Alphaproteobacteria</taxon>
        <taxon>Rhodobacterales</taxon>
        <taxon>Roseobacteraceae</taxon>
        <taxon>Thalassococcus</taxon>
    </lineage>
</organism>
<feature type="chain" id="PRO_5016654293" evidence="2">
    <location>
        <begin position="22"/>
        <end position="638"/>
    </location>
</feature>
<dbReference type="GO" id="GO:0004197">
    <property type="term" value="F:cysteine-type endopeptidase activity"/>
    <property type="evidence" value="ECO:0007669"/>
    <property type="project" value="InterPro"/>
</dbReference>
<protein>
    <submittedName>
        <fullName evidence="5">Peptidase C14, caspase catalytic subunit p20</fullName>
    </submittedName>
</protein>
<evidence type="ECO:0000313" key="6">
    <source>
        <dbReference type="Proteomes" id="UP000253977"/>
    </source>
</evidence>
<dbReference type="SMART" id="SM00115">
    <property type="entry name" value="CASc"/>
    <property type="match status" value="1"/>
</dbReference>
<dbReference type="InterPro" id="IPR011990">
    <property type="entry name" value="TPR-like_helical_dom_sf"/>
</dbReference>
<comment type="similarity">
    <text evidence="1">Belongs to the peptidase C14A family.</text>
</comment>
<dbReference type="SUPFAM" id="SSF81901">
    <property type="entry name" value="HCP-like"/>
    <property type="match status" value="1"/>
</dbReference>
<accession>A0A369THK2</accession>
<evidence type="ECO:0000256" key="1">
    <source>
        <dbReference type="ARBA" id="ARBA00010134"/>
    </source>
</evidence>
<dbReference type="InterPro" id="IPR002138">
    <property type="entry name" value="Pept_C14_p10"/>
</dbReference>
<dbReference type="InterPro" id="IPR029030">
    <property type="entry name" value="Caspase-like_dom_sf"/>
</dbReference>
<evidence type="ECO:0000256" key="2">
    <source>
        <dbReference type="SAM" id="SignalP"/>
    </source>
</evidence>
<dbReference type="Pfam" id="PF00656">
    <property type="entry name" value="Peptidase_C14"/>
    <property type="match status" value="1"/>
</dbReference>
<dbReference type="PANTHER" id="PTHR22576">
    <property type="entry name" value="MUCOSA ASSOCIATED LYMPHOID TISSUE LYMPHOMA TRANSLOCATION PROTEIN 1/PARACASPASE"/>
    <property type="match status" value="1"/>
</dbReference>
<dbReference type="Gene3D" id="1.25.40.10">
    <property type="entry name" value="Tetratricopeptide repeat domain"/>
    <property type="match status" value="1"/>
</dbReference>